<dbReference type="Proteomes" id="UP000242457">
    <property type="component" value="Unassembled WGS sequence"/>
</dbReference>
<dbReference type="GO" id="GO:0005655">
    <property type="term" value="C:nucleolar ribonuclease P complex"/>
    <property type="evidence" value="ECO:0007669"/>
    <property type="project" value="InterPro"/>
</dbReference>
<evidence type="ECO:0000313" key="9">
    <source>
        <dbReference type="Proteomes" id="UP000242457"/>
    </source>
</evidence>
<dbReference type="Pfam" id="PF22770">
    <property type="entry name" value="POP1_C"/>
    <property type="match status" value="1"/>
</dbReference>
<dbReference type="Pfam" id="PF06978">
    <property type="entry name" value="POP1_N"/>
    <property type="match status" value="2"/>
</dbReference>
<evidence type="ECO:0000259" key="7">
    <source>
        <dbReference type="Pfam" id="PF22770"/>
    </source>
</evidence>
<feature type="region of interest" description="Disordered" evidence="4">
    <location>
        <begin position="81"/>
        <end position="102"/>
    </location>
</feature>
<feature type="domain" description="Pop1 N-terminal" evidence="5">
    <location>
        <begin position="107"/>
        <end position="174"/>
    </location>
</feature>
<comment type="subcellular location">
    <subcellularLocation>
        <location evidence="1">Nucleus</location>
    </subcellularLocation>
</comment>
<dbReference type="Pfam" id="PF08170">
    <property type="entry name" value="POPLD"/>
    <property type="match status" value="1"/>
</dbReference>
<evidence type="ECO:0000259" key="6">
    <source>
        <dbReference type="Pfam" id="PF08170"/>
    </source>
</evidence>
<accession>A0A2A3ED14</accession>
<dbReference type="InterPro" id="IPR009723">
    <property type="entry name" value="Pop1_N"/>
</dbReference>
<feature type="domain" description="POP1 C-terminal" evidence="7">
    <location>
        <begin position="641"/>
        <end position="833"/>
    </location>
</feature>
<evidence type="ECO:0000256" key="3">
    <source>
        <dbReference type="ARBA" id="ARBA00023242"/>
    </source>
</evidence>
<keyword evidence="9" id="KW-1185">Reference proteome</keyword>
<feature type="compositionally biased region" description="Basic residues" evidence="4">
    <location>
        <begin position="90"/>
        <end position="102"/>
    </location>
</feature>
<dbReference type="PANTHER" id="PTHR22731">
    <property type="entry name" value="RIBONUCLEASES P/MRP PROTEIN SUBUNIT POP1"/>
    <property type="match status" value="1"/>
</dbReference>
<feature type="domain" description="Pop1 N-terminal" evidence="5">
    <location>
        <begin position="27"/>
        <end position="101"/>
    </location>
</feature>
<evidence type="ECO:0000256" key="1">
    <source>
        <dbReference type="ARBA" id="ARBA00004123"/>
    </source>
</evidence>
<dbReference type="InterPro" id="IPR012590">
    <property type="entry name" value="POPLD_dom"/>
</dbReference>
<dbReference type="GO" id="GO:0001682">
    <property type="term" value="P:tRNA 5'-leader removal"/>
    <property type="evidence" value="ECO:0007669"/>
    <property type="project" value="InterPro"/>
</dbReference>
<dbReference type="InterPro" id="IPR055079">
    <property type="entry name" value="POP1_C"/>
</dbReference>
<gene>
    <name evidence="8" type="ORF">APICC_05566</name>
</gene>
<dbReference type="AlphaFoldDB" id="A0A2A3ED14"/>
<dbReference type="GO" id="GO:0000172">
    <property type="term" value="C:ribonuclease MRP complex"/>
    <property type="evidence" value="ECO:0007669"/>
    <property type="project" value="InterPro"/>
</dbReference>
<sequence length="834" mass="98051">MAETGQFDEFLGGPQKLPNEVHIMKLVSARAGEIAAMTYSIENPQQTKLVFQKLPVYMRRRVMSHNVKRLPRRLQEAHLNQMTKSGLPPKVKRPSRRYRRRPRNLLTEYKRRQRNKIWLETHIWHAKRFHMIEKWGYKIANYANDKCFKANYRAIAKHCLMQDISYYTCVEINGLEEILKETLKSHCNPLELTFAAKIFITGTREGTVMFYKKNGYPQFPIGYVYFLWKPSHSDLRTIWIWVHPSFLNDFITEIILSFGFKSNDEHFISNSNNQTPECSLYINETNCKMIIHKNIFNRFRFYGPSTINVLTNALHLPNFDKIFHLKSDKMQFDENQMNCESQNNKSWHIEYYQENQENIESLKIQKQLWQVLKTLQSPSQLPPNIVLGFTVLDPRFYLPVKRTKPQREIKTIEIMSMPIAEANFSPIWEQKIREKVSKTYITTSAINKLRSQCLIPGLNNDKYFNEEIMAKIPILLIQKPGIGNTGLSSSIDIILPSNWAMPFWLACIFRCVRVGALRESKSIAFEYENMKCSNINDPDTPAYAREALNTKLELKEKYFHYPPNRRVNFIKFGISSPFFCEWKILMKEWAATEDFFVLRNRKLLNFLQDSLSSEDNKRKHKILKNHTSNLTIQNAFENKNCLIRVKVYIVKKGCPKRFALICMPTTEDIEKFKNNRNWSGPIEKLNIDPNETSRKISRKNHLAFLKRLKKQRVRHKKTLINKLNKMLNKELGSFNYKDKSKKLLEISRAAICKQSQKMSQLYLPDCTSVRNSCDREIMGYITMGDFSFTKAKGIGLGYTTLNALIELINKKYSFVLIRNIQTRQYRIATLEVVI</sequence>
<dbReference type="OrthoDB" id="442863at2759"/>
<evidence type="ECO:0000256" key="2">
    <source>
        <dbReference type="ARBA" id="ARBA00022694"/>
    </source>
</evidence>
<dbReference type="PANTHER" id="PTHR22731:SF3">
    <property type="entry name" value="RIBONUCLEASES P_MRP PROTEIN SUBUNIT POP1"/>
    <property type="match status" value="1"/>
</dbReference>
<organism evidence="8 9">
    <name type="scientific">Apis cerana cerana</name>
    <name type="common">Oriental honeybee</name>
    <dbReference type="NCBI Taxonomy" id="94128"/>
    <lineage>
        <taxon>Eukaryota</taxon>
        <taxon>Metazoa</taxon>
        <taxon>Ecdysozoa</taxon>
        <taxon>Arthropoda</taxon>
        <taxon>Hexapoda</taxon>
        <taxon>Insecta</taxon>
        <taxon>Pterygota</taxon>
        <taxon>Neoptera</taxon>
        <taxon>Endopterygota</taxon>
        <taxon>Hymenoptera</taxon>
        <taxon>Apocrita</taxon>
        <taxon>Aculeata</taxon>
        <taxon>Apoidea</taxon>
        <taxon>Anthophila</taxon>
        <taxon>Apidae</taxon>
        <taxon>Apis</taxon>
    </lineage>
</organism>
<name>A0A2A3ED14_APICC</name>
<keyword evidence="3" id="KW-0539">Nucleus</keyword>
<reference evidence="8 9" key="1">
    <citation type="submission" date="2014-07" db="EMBL/GenBank/DDBJ databases">
        <title>Genomic and transcriptomic analysis on Apis cerana provide comprehensive insights into honey bee biology.</title>
        <authorList>
            <person name="Diao Q."/>
            <person name="Sun L."/>
            <person name="Zheng H."/>
            <person name="Zheng H."/>
            <person name="Xu S."/>
            <person name="Wang S."/>
            <person name="Zeng Z."/>
            <person name="Hu F."/>
            <person name="Su S."/>
            <person name="Wu J."/>
        </authorList>
    </citation>
    <scope>NUCLEOTIDE SEQUENCE [LARGE SCALE GENOMIC DNA]</scope>
    <source>
        <tissue evidence="8">Pupae without intestine</tissue>
    </source>
</reference>
<proteinExistence type="predicted"/>
<evidence type="ECO:0000313" key="8">
    <source>
        <dbReference type="EMBL" id="PBC29608.1"/>
    </source>
</evidence>
<evidence type="ECO:0000259" key="5">
    <source>
        <dbReference type="Pfam" id="PF06978"/>
    </source>
</evidence>
<protein>
    <submittedName>
        <fullName evidence="8">Ribonucleases P/MRP protein subunit POP1</fullName>
    </submittedName>
</protein>
<dbReference type="InterPro" id="IPR039182">
    <property type="entry name" value="Pop1"/>
</dbReference>
<evidence type="ECO:0000256" key="4">
    <source>
        <dbReference type="SAM" id="MobiDB-lite"/>
    </source>
</evidence>
<dbReference type="STRING" id="94128.A0A2A3ED14"/>
<keyword evidence="2" id="KW-0819">tRNA processing</keyword>
<feature type="domain" description="POPLD" evidence="6">
    <location>
        <begin position="491"/>
        <end position="582"/>
    </location>
</feature>
<dbReference type="EMBL" id="KZ288282">
    <property type="protein sequence ID" value="PBC29608.1"/>
    <property type="molecule type" value="Genomic_DNA"/>
</dbReference>